<accession>A0ABW1A6B9</accession>
<evidence type="ECO:0000313" key="8">
    <source>
        <dbReference type="EMBL" id="MFC5750208.1"/>
    </source>
</evidence>
<name>A0ABW1A6B9_9ACTN</name>
<evidence type="ECO:0000256" key="2">
    <source>
        <dbReference type="ARBA" id="ARBA00023015"/>
    </source>
</evidence>
<evidence type="ECO:0000256" key="4">
    <source>
        <dbReference type="ARBA" id="ARBA00023125"/>
    </source>
</evidence>
<dbReference type="InterPro" id="IPR039425">
    <property type="entry name" value="RNA_pol_sigma-70-like"/>
</dbReference>
<proteinExistence type="inferred from homology"/>
<comment type="similarity">
    <text evidence="1">Belongs to the sigma-70 factor family. ECF subfamily.</text>
</comment>
<keyword evidence="3" id="KW-0731">Sigma factor</keyword>
<organism evidence="8 9">
    <name type="scientific">Actinomadura rugatobispora</name>
    <dbReference type="NCBI Taxonomy" id="1994"/>
    <lineage>
        <taxon>Bacteria</taxon>
        <taxon>Bacillati</taxon>
        <taxon>Actinomycetota</taxon>
        <taxon>Actinomycetes</taxon>
        <taxon>Streptosporangiales</taxon>
        <taxon>Thermomonosporaceae</taxon>
        <taxon>Actinomadura</taxon>
    </lineage>
</organism>
<protein>
    <submittedName>
        <fullName evidence="8">RNA polymerase sigma factor</fullName>
    </submittedName>
</protein>
<evidence type="ECO:0000256" key="6">
    <source>
        <dbReference type="SAM" id="MobiDB-lite"/>
    </source>
</evidence>
<gene>
    <name evidence="8" type="ORF">ACFPZN_31675</name>
</gene>
<dbReference type="PANTHER" id="PTHR43133">
    <property type="entry name" value="RNA POLYMERASE ECF-TYPE SIGMA FACTO"/>
    <property type="match status" value="1"/>
</dbReference>
<dbReference type="PANTHER" id="PTHR43133:SF8">
    <property type="entry name" value="RNA POLYMERASE SIGMA FACTOR HI_1459-RELATED"/>
    <property type="match status" value="1"/>
</dbReference>
<feature type="compositionally biased region" description="Basic and acidic residues" evidence="6">
    <location>
        <begin position="1"/>
        <end position="19"/>
    </location>
</feature>
<sequence length="196" mass="21584">MRGDVTVHDKPTTAPRAEDEPAEDVGALVVRARAGNGAAWTRLVERYSRLLWSITRSYGLGTADAGDVVQTTWLRLVERIDQIQEPAAVGRWLVVTARRESLRTARRASAHRELIADDVLAAPVYTTPEERALARERLGQVAVALEALPRRCQVLLRLLAVAPSYAELSAALEMPLGSIGPTRARCLDRLMRRLAS</sequence>
<reference evidence="9" key="1">
    <citation type="journal article" date="2019" name="Int. J. Syst. Evol. Microbiol.">
        <title>The Global Catalogue of Microorganisms (GCM) 10K type strain sequencing project: providing services to taxonomists for standard genome sequencing and annotation.</title>
        <authorList>
            <consortium name="The Broad Institute Genomics Platform"/>
            <consortium name="The Broad Institute Genome Sequencing Center for Infectious Disease"/>
            <person name="Wu L."/>
            <person name="Ma J."/>
        </authorList>
    </citation>
    <scope>NUCLEOTIDE SEQUENCE [LARGE SCALE GENOMIC DNA]</scope>
    <source>
        <strain evidence="9">KCTC 42087</strain>
    </source>
</reference>
<dbReference type="InterPro" id="IPR007627">
    <property type="entry name" value="RNA_pol_sigma70_r2"/>
</dbReference>
<feature type="domain" description="RNA polymerase sigma-70 region 2" evidence="7">
    <location>
        <begin position="43"/>
        <end position="109"/>
    </location>
</feature>
<feature type="region of interest" description="Disordered" evidence="6">
    <location>
        <begin position="1"/>
        <end position="22"/>
    </location>
</feature>
<dbReference type="InterPro" id="IPR036388">
    <property type="entry name" value="WH-like_DNA-bd_sf"/>
</dbReference>
<evidence type="ECO:0000313" key="9">
    <source>
        <dbReference type="Proteomes" id="UP001596074"/>
    </source>
</evidence>
<dbReference type="Proteomes" id="UP001596074">
    <property type="component" value="Unassembled WGS sequence"/>
</dbReference>
<dbReference type="SUPFAM" id="SSF88659">
    <property type="entry name" value="Sigma3 and sigma4 domains of RNA polymerase sigma factors"/>
    <property type="match status" value="1"/>
</dbReference>
<comment type="caution">
    <text evidence="8">The sequence shown here is derived from an EMBL/GenBank/DDBJ whole genome shotgun (WGS) entry which is preliminary data.</text>
</comment>
<dbReference type="InterPro" id="IPR013324">
    <property type="entry name" value="RNA_pol_sigma_r3/r4-like"/>
</dbReference>
<evidence type="ECO:0000259" key="7">
    <source>
        <dbReference type="Pfam" id="PF04542"/>
    </source>
</evidence>
<dbReference type="SUPFAM" id="SSF88946">
    <property type="entry name" value="Sigma2 domain of RNA polymerase sigma factors"/>
    <property type="match status" value="1"/>
</dbReference>
<dbReference type="EMBL" id="JBHSON010000051">
    <property type="protein sequence ID" value="MFC5750208.1"/>
    <property type="molecule type" value="Genomic_DNA"/>
</dbReference>
<keyword evidence="9" id="KW-1185">Reference proteome</keyword>
<evidence type="ECO:0000256" key="1">
    <source>
        <dbReference type="ARBA" id="ARBA00010641"/>
    </source>
</evidence>
<keyword evidence="2" id="KW-0805">Transcription regulation</keyword>
<dbReference type="RefSeq" id="WP_378285944.1">
    <property type="nucleotide sequence ID" value="NZ_JBHSON010000051.1"/>
</dbReference>
<dbReference type="InterPro" id="IPR014284">
    <property type="entry name" value="RNA_pol_sigma-70_dom"/>
</dbReference>
<dbReference type="InterPro" id="IPR013325">
    <property type="entry name" value="RNA_pol_sigma_r2"/>
</dbReference>
<dbReference type="NCBIfam" id="TIGR02937">
    <property type="entry name" value="sigma70-ECF"/>
    <property type="match status" value="1"/>
</dbReference>
<evidence type="ECO:0000256" key="5">
    <source>
        <dbReference type="ARBA" id="ARBA00023163"/>
    </source>
</evidence>
<dbReference type="Pfam" id="PF04542">
    <property type="entry name" value="Sigma70_r2"/>
    <property type="match status" value="1"/>
</dbReference>
<dbReference type="Gene3D" id="1.10.1740.10">
    <property type="match status" value="1"/>
</dbReference>
<keyword evidence="4" id="KW-0238">DNA-binding</keyword>
<keyword evidence="5" id="KW-0804">Transcription</keyword>
<dbReference type="Gene3D" id="1.10.10.10">
    <property type="entry name" value="Winged helix-like DNA-binding domain superfamily/Winged helix DNA-binding domain"/>
    <property type="match status" value="1"/>
</dbReference>
<evidence type="ECO:0000256" key="3">
    <source>
        <dbReference type="ARBA" id="ARBA00023082"/>
    </source>
</evidence>